<comment type="caution">
    <text evidence="1">The sequence shown here is derived from an EMBL/GenBank/DDBJ whole genome shotgun (WGS) entry which is preliminary data.</text>
</comment>
<dbReference type="EMBL" id="BAAABZ010000016">
    <property type="protein sequence ID" value="GAA0524447.1"/>
    <property type="molecule type" value="Genomic_DNA"/>
</dbReference>
<evidence type="ECO:0000313" key="2">
    <source>
        <dbReference type="Proteomes" id="UP001501576"/>
    </source>
</evidence>
<organism evidence="1 2">
    <name type="scientific">Streptomyces mordarskii</name>
    <dbReference type="NCBI Taxonomy" id="1226758"/>
    <lineage>
        <taxon>Bacteria</taxon>
        <taxon>Bacillati</taxon>
        <taxon>Actinomycetota</taxon>
        <taxon>Actinomycetes</taxon>
        <taxon>Kitasatosporales</taxon>
        <taxon>Streptomycetaceae</taxon>
        <taxon>Streptomyces</taxon>
    </lineage>
</organism>
<sequence length="57" mass="5978">MTVTFSPIFWAAPRTALVMTVWLSLPSLETTIGSPGAPACSTSLFARSMSSDEGEAV</sequence>
<name>A0ABP3MT60_9ACTN</name>
<reference evidence="2" key="1">
    <citation type="journal article" date="2019" name="Int. J. Syst. Evol. Microbiol.">
        <title>The Global Catalogue of Microorganisms (GCM) 10K type strain sequencing project: providing services to taxonomists for standard genome sequencing and annotation.</title>
        <authorList>
            <consortium name="The Broad Institute Genomics Platform"/>
            <consortium name="The Broad Institute Genome Sequencing Center for Infectious Disease"/>
            <person name="Wu L."/>
            <person name="Ma J."/>
        </authorList>
    </citation>
    <scope>NUCLEOTIDE SEQUENCE [LARGE SCALE GENOMIC DNA]</scope>
    <source>
        <strain evidence="2">JCM 5052</strain>
    </source>
</reference>
<evidence type="ECO:0000313" key="1">
    <source>
        <dbReference type="EMBL" id="GAA0524447.1"/>
    </source>
</evidence>
<accession>A0ABP3MT60</accession>
<protein>
    <submittedName>
        <fullName evidence="1">Uncharacterized protein</fullName>
    </submittedName>
</protein>
<keyword evidence="2" id="KW-1185">Reference proteome</keyword>
<gene>
    <name evidence="1" type="ORF">GCM10010390_28590</name>
</gene>
<dbReference type="Proteomes" id="UP001501576">
    <property type="component" value="Unassembled WGS sequence"/>
</dbReference>
<proteinExistence type="predicted"/>